<organism evidence="1">
    <name type="scientific">Arundo donax</name>
    <name type="common">Giant reed</name>
    <name type="synonym">Donax arundinaceus</name>
    <dbReference type="NCBI Taxonomy" id="35708"/>
    <lineage>
        <taxon>Eukaryota</taxon>
        <taxon>Viridiplantae</taxon>
        <taxon>Streptophyta</taxon>
        <taxon>Embryophyta</taxon>
        <taxon>Tracheophyta</taxon>
        <taxon>Spermatophyta</taxon>
        <taxon>Magnoliopsida</taxon>
        <taxon>Liliopsida</taxon>
        <taxon>Poales</taxon>
        <taxon>Poaceae</taxon>
        <taxon>PACMAD clade</taxon>
        <taxon>Arundinoideae</taxon>
        <taxon>Arundineae</taxon>
        <taxon>Arundo</taxon>
    </lineage>
</organism>
<proteinExistence type="predicted"/>
<evidence type="ECO:0000313" key="1">
    <source>
        <dbReference type="EMBL" id="JAE06505.1"/>
    </source>
</evidence>
<sequence>MRQATVLFCQQRFYSVSQSPKLGPHPPNLPIN</sequence>
<reference evidence="1" key="2">
    <citation type="journal article" date="2015" name="Data Brief">
        <title>Shoot transcriptome of the giant reed, Arundo donax.</title>
        <authorList>
            <person name="Barrero R.A."/>
            <person name="Guerrero F.D."/>
            <person name="Moolhuijzen P."/>
            <person name="Goolsby J.A."/>
            <person name="Tidwell J."/>
            <person name="Bellgard S.E."/>
            <person name="Bellgard M.I."/>
        </authorList>
    </citation>
    <scope>NUCLEOTIDE SEQUENCE</scope>
    <source>
        <tissue evidence="1">Shoot tissue taken approximately 20 cm above the soil surface</tissue>
    </source>
</reference>
<protein>
    <submittedName>
        <fullName evidence="1">Uncharacterized protein</fullName>
    </submittedName>
</protein>
<name>A0A0A9F0F5_ARUDO</name>
<reference evidence="1" key="1">
    <citation type="submission" date="2014-09" db="EMBL/GenBank/DDBJ databases">
        <authorList>
            <person name="Magalhaes I.L.F."/>
            <person name="Oliveira U."/>
            <person name="Santos F.R."/>
            <person name="Vidigal T.H.D.A."/>
            <person name="Brescovit A.D."/>
            <person name="Santos A.J."/>
        </authorList>
    </citation>
    <scope>NUCLEOTIDE SEQUENCE</scope>
    <source>
        <tissue evidence="1">Shoot tissue taken approximately 20 cm above the soil surface</tissue>
    </source>
</reference>
<dbReference type="AlphaFoldDB" id="A0A0A9F0F5"/>
<accession>A0A0A9F0F5</accession>
<dbReference type="EMBL" id="GBRH01191391">
    <property type="protein sequence ID" value="JAE06505.1"/>
    <property type="molecule type" value="Transcribed_RNA"/>
</dbReference>